<dbReference type="EMBL" id="FNKM01000002">
    <property type="protein sequence ID" value="SDR37268.1"/>
    <property type="molecule type" value="Genomic_DNA"/>
</dbReference>
<protein>
    <recommendedName>
        <fullName evidence="3">Secreted protein</fullName>
    </recommendedName>
</protein>
<name>A0ABY0TU65_9PSED</name>
<accession>A0ABY0TU65</accession>
<organism evidence="1 2">
    <name type="scientific">Pseudomonas grimontii</name>
    <dbReference type="NCBI Taxonomy" id="129847"/>
    <lineage>
        <taxon>Bacteria</taxon>
        <taxon>Pseudomonadati</taxon>
        <taxon>Pseudomonadota</taxon>
        <taxon>Gammaproteobacteria</taxon>
        <taxon>Pseudomonadales</taxon>
        <taxon>Pseudomonadaceae</taxon>
        <taxon>Pseudomonas</taxon>
    </lineage>
</organism>
<gene>
    <name evidence="1" type="ORF">SAMN04490186_5731</name>
</gene>
<reference evidence="1 2" key="1">
    <citation type="submission" date="2016-10" db="EMBL/GenBank/DDBJ databases">
        <authorList>
            <person name="Varghese N."/>
            <person name="Submissions S."/>
        </authorList>
    </citation>
    <scope>NUCLEOTIDE SEQUENCE [LARGE SCALE GENOMIC DNA]</scope>
    <source>
        <strain evidence="1 2">BS2976</strain>
    </source>
</reference>
<dbReference type="Proteomes" id="UP000198740">
    <property type="component" value="Unassembled WGS sequence"/>
</dbReference>
<comment type="caution">
    <text evidence="1">The sequence shown here is derived from an EMBL/GenBank/DDBJ whole genome shotgun (WGS) entry which is preliminary data.</text>
</comment>
<proteinExistence type="predicted"/>
<keyword evidence="2" id="KW-1185">Reference proteome</keyword>
<sequence length="78" mass="8478">MIVGIIPRAPVQLSRFVRLAFSSVGLAQPAPLLACPTVQPLPAPRTHEHSGHVFAPMARTRAFSFLSIHKIKVKKVGQ</sequence>
<evidence type="ECO:0008006" key="3">
    <source>
        <dbReference type="Google" id="ProtNLM"/>
    </source>
</evidence>
<evidence type="ECO:0000313" key="2">
    <source>
        <dbReference type="Proteomes" id="UP000198740"/>
    </source>
</evidence>
<evidence type="ECO:0000313" key="1">
    <source>
        <dbReference type="EMBL" id="SDR37268.1"/>
    </source>
</evidence>